<dbReference type="SUPFAM" id="SSF50978">
    <property type="entry name" value="WD40 repeat-like"/>
    <property type="match status" value="2"/>
</dbReference>
<evidence type="ECO:0000259" key="6">
    <source>
        <dbReference type="PROSITE" id="PS50897"/>
    </source>
</evidence>
<dbReference type="InterPro" id="IPR027728">
    <property type="entry name" value="Topless_fam"/>
</dbReference>
<keyword evidence="2 4" id="KW-0853">WD repeat</keyword>
<dbReference type="InterPro" id="IPR006594">
    <property type="entry name" value="LisH"/>
</dbReference>
<evidence type="ECO:0000256" key="5">
    <source>
        <dbReference type="SAM" id="MobiDB-lite"/>
    </source>
</evidence>
<dbReference type="Pfam" id="PF21359">
    <property type="entry name" value="zf_topless"/>
    <property type="match status" value="1"/>
</dbReference>
<comment type="caution">
    <text evidence="7">The sequence shown here is derived from an EMBL/GenBank/DDBJ whole genome shotgun (WGS) entry which is preliminary data.</text>
</comment>
<dbReference type="Pfam" id="PF21889">
    <property type="entry name" value="TPR1-like_2nd"/>
    <property type="match status" value="1"/>
</dbReference>
<feature type="region of interest" description="Disordered" evidence="5">
    <location>
        <begin position="1098"/>
        <end position="1124"/>
    </location>
</feature>
<evidence type="ECO:0000313" key="7">
    <source>
        <dbReference type="EMBL" id="GMH20557.1"/>
    </source>
</evidence>
<dbReference type="Pfam" id="PF17814">
    <property type="entry name" value="LisH_TPL"/>
    <property type="match status" value="1"/>
</dbReference>
<dbReference type="SMART" id="SM00667">
    <property type="entry name" value="LisH"/>
    <property type="match status" value="1"/>
</dbReference>
<evidence type="ECO:0000256" key="2">
    <source>
        <dbReference type="ARBA" id="ARBA00022574"/>
    </source>
</evidence>
<dbReference type="FunFam" id="2.130.10.10:FF:000479">
    <property type="entry name" value="Topless-related protein 3"/>
    <property type="match status" value="1"/>
</dbReference>
<keyword evidence="1" id="KW-0678">Repressor</keyword>
<organism evidence="7 8">
    <name type="scientific">Nepenthes gracilis</name>
    <name type="common">Slender pitcher plant</name>
    <dbReference type="NCBI Taxonomy" id="150966"/>
    <lineage>
        <taxon>Eukaryota</taxon>
        <taxon>Viridiplantae</taxon>
        <taxon>Streptophyta</taxon>
        <taxon>Embryophyta</taxon>
        <taxon>Tracheophyta</taxon>
        <taxon>Spermatophyta</taxon>
        <taxon>Magnoliopsida</taxon>
        <taxon>eudicotyledons</taxon>
        <taxon>Gunneridae</taxon>
        <taxon>Pentapetalae</taxon>
        <taxon>Caryophyllales</taxon>
        <taxon>Nepenthaceae</taxon>
        <taxon>Nepenthes</taxon>
    </lineage>
</organism>
<gene>
    <name evidence="7" type="ORF">Nepgr_022398</name>
</gene>
<dbReference type="InterPro" id="IPR019775">
    <property type="entry name" value="WD40_repeat_CS"/>
</dbReference>
<feature type="repeat" description="WD" evidence="4">
    <location>
        <begin position="459"/>
        <end position="501"/>
    </location>
</feature>
<dbReference type="InterPro" id="IPR015943">
    <property type="entry name" value="WD40/YVTN_repeat-like_dom_sf"/>
</dbReference>
<dbReference type="PANTHER" id="PTHR44083">
    <property type="entry name" value="TOPLESS-RELATED PROTEIN 1-RELATED"/>
    <property type="match status" value="1"/>
</dbReference>
<dbReference type="EMBL" id="BSYO01000022">
    <property type="protein sequence ID" value="GMH20557.1"/>
    <property type="molecule type" value="Genomic_DNA"/>
</dbReference>
<name>A0AAD3T0V1_NEPGR</name>
<dbReference type="InterPro" id="IPR001680">
    <property type="entry name" value="WD40_rpt"/>
</dbReference>
<dbReference type="InterPro" id="IPR006595">
    <property type="entry name" value="CTLH_C"/>
</dbReference>
<dbReference type="Gene3D" id="2.130.10.10">
    <property type="entry name" value="YVTN repeat-like/Quinoprotein amine dehydrogenase"/>
    <property type="match status" value="3"/>
</dbReference>
<evidence type="ECO:0000313" key="8">
    <source>
        <dbReference type="Proteomes" id="UP001279734"/>
    </source>
</evidence>
<dbReference type="SMART" id="SM00668">
    <property type="entry name" value="CTLH"/>
    <property type="match status" value="1"/>
</dbReference>
<dbReference type="InterPro" id="IPR056154">
    <property type="entry name" value="Beta-prop_IFT140_1st"/>
</dbReference>
<dbReference type="AlphaFoldDB" id="A0AAD3T0V1"/>
<dbReference type="InterPro" id="IPR054080">
    <property type="entry name" value="TPR1-like_2nd"/>
</dbReference>
<dbReference type="Pfam" id="PF00400">
    <property type="entry name" value="WD40"/>
    <property type="match status" value="2"/>
</dbReference>
<dbReference type="InterPro" id="IPR054532">
    <property type="entry name" value="TPL_SMU1_LisH-like"/>
</dbReference>
<dbReference type="InterPro" id="IPR036322">
    <property type="entry name" value="WD40_repeat_dom_sf"/>
</dbReference>
<feature type="domain" description="CTLH" evidence="6">
    <location>
        <begin position="34"/>
        <end position="92"/>
    </location>
</feature>
<protein>
    <recommendedName>
        <fullName evidence="6">CTLH domain-containing protein</fullName>
    </recommendedName>
</protein>
<reference evidence="7" key="1">
    <citation type="submission" date="2023-05" db="EMBL/GenBank/DDBJ databases">
        <title>Nepenthes gracilis genome sequencing.</title>
        <authorList>
            <person name="Fukushima K."/>
        </authorList>
    </citation>
    <scope>NUCLEOTIDE SEQUENCE</scope>
    <source>
        <strain evidence="7">SING2019-196</strain>
    </source>
</reference>
<dbReference type="PANTHER" id="PTHR44083:SF35">
    <property type="entry name" value="TOPLESS-RELATED PROTEIN 4-LIKE ISOFORM X1"/>
    <property type="match status" value="1"/>
</dbReference>
<feature type="compositionally biased region" description="Polar residues" evidence="5">
    <location>
        <begin position="1108"/>
        <end position="1124"/>
    </location>
</feature>
<dbReference type="SMART" id="SM00320">
    <property type="entry name" value="WD40"/>
    <property type="match status" value="10"/>
</dbReference>
<dbReference type="PROSITE" id="PS50897">
    <property type="entry name" value="CTLH"/>
    <property type="match status" value="1"/>
</dbReference>
<proteinExistence type="predicted"/>
<sequence>MSSLSRELVFLILQFLDEEKFKETVHKLEQESGFFFNMRYFEDLVTAGEWDEVEKYLSGYTKVDDNRYSMKIFFEIRKQKYLEALDRRDRAKAADILVKDLKVFSTFNEELFKEITQLLTLENFRENEQLSKYGDTKSARGIMLVELKKLIEANPLFRDKLQFPTLKNSRLRTLINQSLNWQHQLCKNPRANPDIKTLFVDHTCGHPNGARAPSPVTNPLMNAAVPKAGGFPPLGAHGPFQPTPTPLPTPLGWMANPSPVPHPVASAGPMGLGVPNNAAALLKRPRTPPNNSAAMDYQTADSEHVLKRSRPFGISDDVNTLPVNILPVAYNNQSHGQSSYSSDDLPRNVVMNLNQGSAVRSLDFHPVQQILLLVGTNMGDVMVWELVSRERIAVKNFKVWDTGACTMALQTSLAADYTASINRVMWSPDGNLCGVAYSKSIVHIYAYSGGNDLRNHLEIEAHTGSVNDLAFSYPNKLCIITCGEDRLIKVWDVVTGAKLYTFEGHEAPVYSVCPHHKENIQFIFSTATDGKIKAWLYDNMGSRVDYDAPGHSSTTMAYSADGSRLFSCGTNKEGESFLVEWNESEGAVKRTYHGLGKRSVGVVQFDTTKNRFLASGDDFMVKFWDMDNVSLLTTIDADGGLPASPCIRFNKEGALLAVSTSENGIKILANADGIRLLRPFDTSRVASAAVVKPPIIGSFPAGSAAVGATIGDRTALVPAMVGINADNRSLVDVKPRVDEAMEKSKVWKLTEINEASQCHSLRLPDSISAMRVSRLIYTNSGLAILALASNAVHKLWKWQRNDRNLSGKATASVVPQLWQPSSGILMTNDLSDTNPEDAVSCFALSKNDSYVMSASGGKISLFNMMTFKTMTTFMAPPPAATFLAFHPQDNNIIAIGMEDSSIQIYNVRVDEVKTKLKGHQKRITGLAFSNALNVLVSSGADAQLCVWSMDGWEKLLCKHLQIPSGRAVALADTRVQFHQDQTHLLAVHETQIAIYEAPKLECLKQWLSQERGPITHATYSCDSQSIYASFEDGSVSVLTASNLRLRCRINPSAYLSPNPSLRVYPLVIAAHPSEPTQFALGLTDGGVYVLEPLESEGQWGTAPAENAAGTSTASVVTGSEQPQR</sequence>
<keyword evidence="3" id="KW-0677">Repeat</keyword>
<feature type="repeat" description="WD" evidence="4">
    <location>
        <begin position="916"/>
        <end position="950"/>
    </location>
</feature>
<dbReference type="Pfam" id="PF23383">
    <property type="entry name" value="Beta-prop_IFT140_1st"/>
    <property type="match status" value="1"/>
</dbReference>
<keyword evidence="8" id="KW-1185">Reference proteome</keyword>
<dbReference type="GO" id="GO:0006355">
    <property type="term" value="P:regulation of DNA-templated transcription"/>
    <property type="evidence" value="ECO:0007669"/>
    <property type="project" value="InterPro"/>
</dbReference>
<evidence type="ECO:0000256" key="4">
    <source>
        <dbReference type="PROSITE-ProRule" id="PRU00221"/>
    </source>
</evidence>
<dbReference type="PROSITE" id="PS50294">
    <property type="entry name" value="WD_REPEATS_REGION"/>
    <property type="match status" value="2"/>
</dbReference>
<evidence type="ECO:0000256" key="3">
    <source>
        <dbReference type="ARBA" id="ARBA00022737"/>
    </source>
</evidence>
<accession>A0AAD3T0V1</accession>
<dbReference type="InterPro" id="IPR048419">
    <property type="entry name" value="Topless_Znf"/>
</dbReference>
<dbReference type="Proteomes" id="UP001279734">
    <property type="component" value="Unassembled WGS sequence"/>
</dbReference>
<dbReference type="PROSITE" id="PS50082">
    <property type="entry name" value="WD_REPEATS_2"/>
    <property type="match status" value="2"/>
</dbReference>
<dbReference type="PROSITE" id="PS50896">
    <property type="entry name" value="LISH"/>
    <property type="match status" value="1"/>
</dbReference>
<dbReference type="GO" id="GO:0010072">
    <property type="term" value="P:primary shoot apical meristem specification"/>
    <property type="evidence" value="ECO:0007669"/>
    <property type="project" value="UniProtKB-ARBA"/>
</dbReference>
<evidence type="ECO:0000256" key="1">
    <source>
        <dbReference type="ARBA" id="ARBA00022491"/>
    </source>
</evidence>
<dbReference type="PROSITE" id="PS00678">
    <property type="entry name" value="WD_REPEATS_1"/>
    <property type="match status" value="1"/>
</dbReference>